<evidence type="ECO:0000256" key="2">
    <source>
        <dbReference type="ARBA" id="ARBA00008263"/>
    </source>
</evidence>
<comment type="caution">
    <text evidence="8">Lacks conserved residue(s) required for the propagation of feature annotation.</text>
</comment>
<evidence type="ECO:0000256" key="1">
    <source>
        <dbReference type="ARBA" id="ARBA00000185"/>
    </source>
</evidence>
<dbReference type="SMART" id="SM00434">
    <property type="entry name" value="TOP4c"/>
    <property type="match status" value="1"/>
</dbReference>
<comment type="catalytic activity">
    <reaction evidence="1 8 9">
        <text>ATP-dependent breakage, passage and rejoining of double-stranded DNA.</text>
        <dbReference type="EC" id="5.6.2.2"/>
    </reaction>
</comment>
<evidence type="ECO:0000313" key="12">
    <source>
        <dbReference type="EMBL" id="UVW34499.1"/>
    </source>
</evidence>
<dbReference type="HAMAP" id="MF_01897">
    <property type="entry name" value="GyrA"/>
    <property type="match status" value="1"/>
</dbReference>
<dbReference type="PANTHER" id="PTHR43493:SF5">
    <property type="entry name" value="DNA GYRASE SUBUNIT A, CHLOROPLASTIC_MITOCHONDRIAL"/>
    <property type="match status" value="1"/>
</dbReference>
<feature type="region of interest" description="Disordered" evidence="10">
    <location>
        <begin position="851"/>
        <end position="876"/>
    </location>
</feature>
<dbReference type="Pfam" id="PF03989">
    <property type="entry name" value="DNA_gyraseA_C"/>
    <property type="match status" value="6"/>
</dbReference>
<name>A0ABY5TQT6_9GAMM</name>
<gene>
    <name evidence="8 12" type="primary">gyrA</name>
    <name evidence="12" type="ORF">NYF23_10825</name>
</gene>
<proteinExistence type="inferred from homology"/>
<comment type="similarity">
    <text evidence="2 8">Belongs to the type II topoisomerase GyrA/ParC subunit family.</text>
</comment>
<evidence type="ECO:0000256" key="8">
    <source>
        <dbReference type="HAMAP-Rule" id="MF_01897"/>
    </source>
</evidence>
<dbReference type="Proteomes" id="UP001059934">
    <property type="component" value="Chromosome"/>
</dbReference>
<dbReference type="Gene3D" id="1.10.268.10">
    <property type="entry name" value="Topoisomerase, domain 3"/>
    <property type="match status" value="1"/>
</dbReference>
<keyword evidence="4 8" id="KW-0067">ATP-binding</keyword>
<feature type="active site" description="O-(5'-phospho-DNA)-tyrosine intermediate" evidence="8 9">
    <location>
        <position position="122"/>
    </location>
</feature>
<evidence type="ECO:0000256" key="6">
    <source>
        <dbReference type="ARBA" id="ARBA00023125"/>
    </source>
</evidence>
<keyword evidence="8" id="KW-0963">Cytoplasm</keyword>
<dbReference type="CDD" id="cd00187">
    <property type="entry name" value="TOP4c"/>
    <property type="match status" value="1"/>
</dbReference>
<dbReference type="InterPro" id="IPR035516">
    <property type="entry name" value="Gyrase/topoIV_suA_C"/>
</dbReference>
<dbReference type="Pfam" id="PF00521">
    <property type="entry name" value="DNA_topoisoIV"/>
    <property type="match status" value="1"/>
</dbReference>
<evidence type="ECO:0000256" key="4">
    <source>
        <dbReference type="ARBA" id="ARBA00022840"/>
    </source>
</evidence>
<dbReference type="EMBL" id="CP103416">
    <property type="protein sequence ID" value="UVW34499.1"/>
    <property type="molecule type" value="Genomic_DNA"/>
</dbReference>
<sequence>MGDLAQEIVPVNIEDELKQSYLAYAMSVIVGRALPDVRDGLKPVHRRALFAMSELGNDWNKAYKKSARVVGDVIGKYHPHGDSAVYETIVRMAQPFSLRYMLVDGQGNFGSVDGDSAAAMRYTEIRMTKIAHALLEDLEKETVDFVPNYDETEQIPHVLPTRIPNLLVNGSSGIAVGMATNIPPHNLTEVVKGCLAMIENPDITVDELMEYIPGPDFPTAAIINGRAGIIQAYRTGRGRIYVRAKANIEVHEKTKRETIIITEIPYQLNKARLIERIAELVKEKKLEGISELRDESDKDGLRVVIEIKRTDVGEVVLNNLFAQTQLQSVFGINVVALVDGQPKILNLQQLIHHFLRHRREVVTRRTIYLLKKARERAHTLEGFAIALGNIDEIITLIKQSPTATEAREALVARGWSPGSVVQMLERAGSQATRPEWLEDQYGLRDGKYYLSPEQAKDILELRLHRLTGMEHDKIIAEFAVKLEEITEYQDILGDLTRLMTVIREELEAVIEEFGDERRTGIIESLHDLTIEDLITEEDRVVTISNGGYAKTQPLSDYQAQRRGGMGKSATAVKDEDFVEHLLVASTHATILCFTNLGKVYWLKVYQIPVAGRNSRGRPVVNLLPLDEGERISSILPVEEYSADKFVIMATANGTVKKTSLEQYSRPRSVGLRAVDLVEGDHLVGTAIIDDDSDVMLLSSEGKAVRFASTDARSMGRVSKGVRGMRLPEGHEVISMVIPEEHGFLLTVCENGYGKRTKVGEFPTKGRGGKGMIAIQASERNGPLVGATQLFSGDEIMLISDQGTMVRTRGDEVSVVGRNTQGVRIIRLKDTENLVRLARIAEPEEEEFVIEESALDNNSVLNDNAGDDTSDDSSADE</sequence>
<dbReference type="InterPro" id="IPR013758">
    <property type="entry name" value="Topo_IIA_A/C_ab"/>
</dbReference>
<comment type="function">
    <text evidence="8">A type II topoisomerase that negatively supercoils closed circular double-stranded (ds) DNA in an ATP-dependent manner to modulate DNA topology and maintain chromosomes in an underwound state. Negative supercoiling favors strand separation, and DNA replication, transcription, recombination and repair, all of which involve strand separation. Also able to catalyze the interconversion of other topological isomers of dsDNA rings, including catenanes and knotted rings. Type II topoisomerases break and join 2 DNA strands simultaneously in an ATP-dependent manner.</text>
</comment>
<evidence type="ECO:0000256" key="10">
    <source>
        <dbReference type="SAM" id="MobiDB-lite"/>
    </source>
</evidence>
<reference evidence="12" key="1">
    <citation type="submission" date="2022-08" db="EMBL/GenBank/DDBJ databases">
        <title>Catabolic pathway analysis in culturable SAR92 clade bacteria reveals their overlooked roles in DMSP degradation in coastal seas.</title>
        <authorList>
            <person name="He X."/>
            <person name="Zhang X."/>
            <person name="Zhang Y."/>
        </authorList>
    </citation>
    <scope>NUCLEOTIDE SEQUENCE</scope>
    <source>
        <strain evidence="12">H455</strain>
    </source>
</reference>
<comment type="subunit">
    <text evidence="8">Heterotetramer, composed of two GyrA and two GyrB chains. In the heterotetramer, GyrA contains the active site tyrosine that forms a transient covalent intermediate with DNA, while GyrB binds cofactors and catalyzes ATP hydrolysis.</text>
</comment>
<dbReference type="NCBIfam" id="NF004043">
    <property type="entry name" value="PRK05560.1"/>
    <property type="match status" value="1"/>
</dbReference>
<keyword evidence="5 8" id="KW-0799">Topoisomerase</keyword>
<dbReference type="InterPro" id="IPR002205">
    <property type="entry name" value="Topo_IIA_dom_A"/>
</dbReference>
<evidence type="ECO:0000313" key="13">
    <source>
        <dbReference type="Proteomes" id="UP001059934"/>
    </source>
</evidence>
<dbReference type="GO" id="GO:0003918">
    <property type="term" value="F:DNA topoisomerase type II (double strand cut, ATP-hydrolyzing) activity"/>
    <property type="evidence" value="ECO:0007669"/>
    <property type="project" value="UniProtKB-EC"/>
</dbReference>
<feature type="domain" description="Topo IIA-type catalytic" evidence="11">
    <location>
        <begin position="34"/>
        <end position="533"/>
    </location>
</feature>
<dbReference type="InterPro" id="IPR013760">
    <property type="entry name" value="Topo_IIA-like_dom_sf"/>
</dbReference>
<dbReference type="PANTHER" id="PTHR43493">
    <property type="entry name" value="DNA GYRASE/TOPOISOMERASE SUBUNIT A"/>
    <property type="match status" value="1"/>
</dbReference>
<dbReference type="Gene3D" id="3.30.1360.40">
    <property type="match status" value="1"/>
</dbReference>
<dbReference type="EC" id="5.6.2.2" evidence="8"/>
<feature type="compositionally biased region" description="Acidic residues" evidence="10">
    <location>
        <begin position="864"/>
        <end position="876"/>
    </location>
</feature>
<keyword evidence="6 8" id="KW-0238">DNA-binding</keyword>
<dbReference type="InterPro" id="IPR005743">
    <property type="entry name" value="GyrA"/>
</dbReference>
<dbReference type="NCBIfam" id="NF004044">
    <property type="entry name" value="PRK05561.1"/>
    <property type="match status" value="1"/>
</dbReference>
<evidence type="ECO:0000256" key="9">
    <source>
        <dbReference type="PROSITE-ProRule" id="PRU01384"/>
    </source>
</evidence>
<evidence type="ECO:0000256" key="3">
    <source>
        <dbReference type="ARBA" id="ARBA00022741"/>
    </source>
</evidence>
<dbReference type="SUPFAM" id="SSF56719">
    <property type="entry name" value="Type II DNA topoisomerase"/>
    <property type="match status" value="1"/>
</dbReference>
<dbReference type="Gene3D" id="2.120.10.90">
    <property type="entry name" value="DNA gyrase/topoisomerase IV, subunit A, C-terminal"/>
    <property type="match status" value="1"/>
</dbReference>
<protein>
    <recommendedName>
        <fullName evidence="8">DNA gyrase subunit A</fullName>
        <ecNumber evidence="8">5.6.2.2</ecNumber>
    </recommendedName>
</protein>
<dbReference type="InterPro" id="IPR050220">
    <property type="entry name" value="Type_II_DNA_Topoisomerases"/>
</dbReference>
<comment type="miscellaneous">
    <text evidence="8">Few gyrases are as efficient as E.coli at forming negative supercoils. Not all organisms have 2 type II topoisomerases; in organisms with a single type II topoisomerase this enzyme also has to decatenate newly replicated chromosomes.</text>
</comment>
<keyword evidence="7 8" id="KW-0413">Isomerase</keyword>
<evidence type="ECO:0000256" key="5">
    <source>
        <dbReference type="ARBA" id="ARBA00023029"/>
    </source>
</evidence>
<accession>A0ABY5TQT6</accession>
<dbReference type="InterPro" id="IPR006691">
    <property type="entry name" value="GyrA/parC_rep"/>
</dbReference>
<organism evidence="12 13">
    <name type="scientific">SAR92 clade bacterium H455</name>
    <dbReference type="NCBI Taxonomy" id="2974818"/>
    <lineage>
        <taxon>Bacteria</taxon>
        <taxon>Pseudomonadati</taxon>
        <taxon>Pseudomonadota</taxon>
        <taxon>Gammaproteobacteria</taxon>
        <taxon>Cellvibrionales</taxon>
        <taxon>Porticoccaceae</taxon>
        <taxon>SAR92 clade</taxon>
    </lineage>
</organism>
<dbReference type="NCBIfam" id="TIGR01063">
    <property type="entry name" value="gyrA"/>
    <property type="match status" value="1"/>
</dbReference>
<dbReference type="Gene3D" id="3.90.199.10">
    <property type="entry name" value="Topoisomerase II, domain 5"/>
    <property type="match status" value="1"/>
</dbReference>
<dbReference type="PROSITE" id="PS52040">
    <property type="entry name" value="TOPO_IIA"/>
    <property type="match status" value="1"/>
</dbReference>
<keyword evidence="13" id="KW-1185">Reference proteome</keyword>
<evidence type="ECO:0000259" key="11">
    <source>
        <dbReference type="PROSITE" id="PS52040"/>
    </source>
</evidence>
<dbReference type="InterPro" id="IPR013757">
    <property type="entry name" value="Topo_IIA_A_a_sf"/>
</dbReference>
<evidence type="ECO:0000256" key="7">
    <source>
        <dbReference type="ARBA" id="ARBA00023235"/>
    </source>
</evidence>
<dbReference type="SUPFAM" id="SSF101904">
    <property type="entry name" value="GyrA/ParC C-terminal domain-like"/>
    <property type="match status" value="1"/>
</dbReference>
<keyword evidence="3 8" id="KW-0547">Nucleotide-binding</keyword>
<comment type="subcellular location">
    <subcellularLocation>
        <location evidence="8">Cytoplasm</location>
    </subcellularLocation>
</comment>